<dbReference type="PANTHER" id="PTHR30146:SF150">
    <property type="entry name" value="ARABINOSE METABOLISM TRANSCRIPTIONAL REPRESSOR"/>
    <property type="match status" value="1"/>
</dbReference>
<dbReference type="InterPro" id="IPR010982">
    <property type="entry name" value="Lambda_DNA-bd_dom_sf"/>
</dbReference>
<organism evidence="5 6">
    <name type="scientific">Lederbergia citrisecunda</name>
    <dbReference type="NCBI Taxonomy" id="2833583"/>
    <lineage>
        <taxon>Bacteria</taxon>
        <taxon>Bacillati</taxon>
        <taxon>Bacillota</taxon>
        <taxon>Bacilli</taxon>
        <taxon>Bacillales</taxon>
        <taxon>Bacillaceae</taxon>
        <taxon>Lederbergia</taxon>
    </lineage>
</organism>
<dbReference type="SUPFAM" id="SSF47413">
    <property type="entry name" value="lambda repressor-like DNA-binding domains"/>
    <property type="match status" value="1"/>
</dbReference>
<keyword evidence="6" id="KW-1185">Reference proteome</keyword>
<dbReference type="Pfam" id="PF00356">
    <property type="entry name" value="LacI"/>
    <property type="match status" value="1"/>
</dbReference>
<dbReference type="Gene3D" id="3.40.50.2300">
    <property type="match status" value="2"/>
</dbReference>
<reference evidence="5 6" key="1">
    <citation type="submission" date="2021-05" db="EMBL/GenBank/DDBJ databases">
        <title>Novel Bacillus species.</title>
        <authorList>
            <person name="Liu G."/>
        </authorList>
    </citation>
    <scope>NUCLEOTIDE SEQUENCE [LARGE SCALE GENOMIC DNA]</scope>
    <source>
        <strain evidence="5 6">FJAT-49732</strain>
    </source>
</reference>
<dbReference type="SMART" id="SM00354">
    <property type="entry name" value="HTH_LACI"/>
    <property type="match status" value="1"/>
</dbReference>
<evidence type="ECO:0000256" key="1">
    <source>
        <dbReference type="ARBA" id="ARBA00023015"/>
    </source>
</evidence>
<evidence type="ECO:0000313" key="6">
    <source>
        <dbReference type="Proteomes" id="UP000682713"/>
    </source>
</evidence>
<dbReference type="PROSITE" id="PS50932">
    <property type="entry name" value="HTH_LACI_2"/>
    <property type="match status" value="1"/>
</dbReference>
<dbReference type="PRINTS" id="PR00036">
    <property type="entry name" value="HTHLACI"/>
</dbReference>
<dbReference type="Gene3D" id="1.10.260.40">
    <property type="entry name" value="lambda repressor-like DNA-binding domains"/>
    <property type="match status" value="1"/>
</dbReference>
<name>A0A942TNS1_9BACI</name>
<dbReference type="PROSITE" id="PS00356">
    <property type="entry name" value="HTH_LACI_1"/>
    <property type="match status" value="1"/>
</dbReference>
<dbReference type="Pfam" id="PF13377">
    <property type="entry name" value="Peripla_BP_3"/>
    <property type="match status" value="1"/>
</dbReference>
<accession>A0A942TNS1</accession>
<dbReference type="GO" id="GO:0000976">
    <property type="term" value="F:transcription cis-regulatory region binding"/>
    <property type="evidence" value="ECO:0007669"/>
    <property type="project" value="TreeGrafter"/>
</dbReference>
<sequence length="333" mass="37088">MGVTIKDIAKIAGVSYSTVSKALNNSPLVKPTTKNHILKLAKEMGYEPNFAAQRLVSKQTKIIGLIWPTIERVVLSTLVTNISNEIRKTPYSMILSVESIPNSLETFKSFQVDGVILFDDHIDISIEPNNIPILIYGVAEKESHHSPIVDANHKQAMLEAITYLHCELGHTKIAYIGDFSKTDRMQMEKLNGFKKAMDNYDLSIDTHFLVDTNGLDWYDGYHSVNKLLEGSNRPTAIVGGSYDISGGIIRGIKEKKLQIPDDISIISYDNIPQMANMEIPLTSIGVPVNQLAAEIVQSMIELIENKTLNPNVRKMIPKINIRQSCGRINKIAD</sequence>
<dbReference type="SUPFAM" id="SSF53822">
    <property type="entry name" value="Periplasmic binding protein-like I"/>
    <property type="match status" value="1"/>
</dbReference>
<proteinExistence type="predicted"/>
<dbReference type="InterPro" id="IPR046335">
    <property type="entry name" value="LacI/GalR-like_sensor"/>
</dbReference>
<comment type="caution">
    <text evidence="5">The sequence shown here is derived from an EMBL/GenBank/DDBJ whole genome shotgun (WGS) entry which is preliminary data.</text>
</comment>
<evidence type="ECO:0000256" key="3">
    <source>
        <dbReference type="ARBA" id="ARBA00023163"/>
    </source>
</evidence>
<dbReference type="EMBL" id="JAGYPJ010000001">
    <property type="protein sequence ID" value="MBS4200116.1"/>
    <property type="molecule type" value="Genomic_DNA"/>
</dbReference>
<protein>
    <submittedName>
        <fullName evidence="5">LacI family DNA-binding transcriptional regulator</fullName>
    </submittedName>
</protein>
<dbReference type="GO" id="GO:0003700">
    <property type="term" value="F:DNA-binding transcription factor activity"/>
    <property type="evidence" value="ECO:0007669"/>
    <property type="project" value="TreeGrafter"/>
</dbReference>
<dbReference type="RefSeq" id="WP_213110725.1">
    <property type="nucleotide sequence ID" value="NZ_JAGYPJ010000001.1"/>
</dbReference>
<evidence type="ECO:0000256" key="2">
    <source>
        <dbReference type="ARBA" id="ARBA00023125"/>
    </source>
</evidence>
<gene>
    <name evidence="5" type="ORF">KHA93_10770</name>
</gene>
<keyword evidence="3" id="KW-0804">Transcription</keyword>
<feature type="domain" description="HTH lacI-type" evidence="4">
    <location>
        <begin position="3"/>
        <end position="57"/>
    </location>
</feature>
<keyword evidence="2 5" id="KW-0238">DNA-binding</keyword>
<dbReference type="PANTHER" id="PTHR30146">
    <property type="entry name" value="LACI-RELATED TRANSCRIPTIONAL REPRESSOR"/>
    <property type="match status" value="1"/>
</dbReference>
<evidence type="ECO:0000313" key="5">
    <source>
        <dbReference type="EMBL" id="MBS4200116.1"/>
    </source>
</evidence>
<dbReference type="CDD" id="cd01392">
    <property type="entry name" value="HTH_LacI"/>
    <property type="match status" value="1"/>
</dbReference>
<dbReference type="InterPro" id="IPR028082">
    <property type="entry name" value="Peripla_BP_I"/>
</dbReference>
<dbReference type="AlphaFoldDB" id="A0A942TNS1"/>
<dbReference type="Proteomes" id="UP000682713">
    <property type="component" value="Unassembled WGS sequence"/>
</dbReference>
<evidence type="ECO:0000259" key="4">
    <source>
        <dbReference type="PROSITE" id="PS50932"/>
    </source>
</evidence>
<dbReference type="InterPro" id="IPR000843">
    <property type="entry name" value="HTH_LacI"/>
</dbReference>
<keyword evidence="1" id="KW-0805">Transcription regulation</keyword>